<dbReference type="RefSeq" id="WP_407882259.1">
    <property type="nucleotide sequence ID" value="NZ_BQXO01000001.1"/>
</dbReference>
<dbReference type="Proteomes" id="UP001628078">
    <property type="component" value="Unassembled WGS sequence"/>
</dbReference>
<keyword evidence="1 3" id="KW-0963">Cytoplasm</keyword>
<comment type="caution">
    <text evidence="4">The sequence shown here is derived from an EMBL/GenBank/DDBJ whole genome shotgun (WGS) entry which is preliminary data.</text>
</comment>
<keyword evidence="3" id="KW-0133">Cell shape</keyword>
<gene>
    <name evidence="3" type="primary">khpA</name>
    <name evidence="4" type="ORF">JCM31185_02820</name>
</gene>
<comment type="similarity">
    <text evidence="3">Belongs to the KhpA RNA-binding protein family.</text>
</comment>
<evidence type="ECO:0000313" key="5">
    <source>
        <dbReference type="Proteomes" id="UP001628078"/>
    </source>
</evidence>
<evidence type="ECO:0000313" key="4">
    <source>
        <dbReference type="EMBL" id="GKT04993.1"/>
    </source>
</evidence>
<protein>
    <recommendedName>
        <fullName evidence="3">RNA-binding protein KhpA</fullName>
    </recommendedName>
    <alternativeName>
        <fullName evidence="3">KH-domain protein A</fullName>
    </alternativeName>
</protein>
<evidence type="ECO:0000256" key="3">
    <source>
        <dbReference type="HAMAP-Rule" id="MF_00088"/>
    </source>
</evidence>
<dbReference type="CDD" id="cd22533">
    <property type="entry name" value="KH-II_YlqC-like"/>
    <property type="match status" value="1"/>
</dbReference>
<dbReference type="Pfam" id="PF13083">
    <property type="entry name" value="KH_KhpA-B"/>
    <property type="match status" value="1"/>
</dbReference>
<comment type="function">
    <text evidence="3">A probable RNA chaperone. Forms a complex with KhpB which binds to cellular RNA and controls its expression. Plays a role in peptidoglycan (PG) homeostasis and cell length regulation.</text>
</comment>
<comment type="subunit">
    <text evidence="3">Forms a complex with KhpB.</text>
</comment>
<evidence type="ECO:0000256" key="2">
    <source>
        <dbReference type="ARBA" id="ARBA00022884"/>
    </source>
</evidence>
<proteinExistence type="inferred from homology"/>
<dbReference type="EMBL" id="BQXO01000001">
    <property type="protein sequence ID" value="GKT04993.1"/>
    <property type="molecule type" value="Genomic_DNA"/>
</dbReference>
<sequence length="92" mass="10404">MNSNQEHRLTSEEVRTFIVTVVSPLVDHPDAITVAVKPGERFTDYALQVDPRDIGAVIGHHGQVAQAIRTVVYSVRTNDHRRVRLLIMDENM</sequence>
<dbReference type="InterPro" id="IPR020627">
    <property type="entry name" value="KhpA"/>
</dbReference>
<keyword evidence="3" id="KW-0143">Chaperone</keyword>
<keyword evidence="3" id="KW-0961">Cell wall biogenesis/degradation</keyword>
<dbReference type="PANTHER" id="PTHR34654">
    <property type="entry name" value="UPF0109 PROTEIN SCO5592"/>
    <property type="match status" value="1"/>
</dbReference>
<comment type="subcellular location">
    <subcellularLocation>
        <location evidence="3">Cytoplasm</location>
    </subcellularLocation>
</comment>
<accession>A0ABQ5JLA9</accession>
<keyword evidence="5" id="KW-1185">Reference proteome</keyword>
<organism evidence="4 5">
    <name type="scientific">Furfurilactobacillus curtus</name>
    <dbReference type="NCBI Taxonomy" id="1746200"/>
    <lineage>
        <taxon>Bacteria</taxon>
        <taxon>Bacillati</taxon>
        <taxon>Bacillota</taxon>
        <taxon>Bacilli</taxon>
        <taxon>Lactobacillales</taxon>
        <taxon>Lactobacillaceae</taxon>
        <taxon>Furfurilactobacillus</taxon>
    </lineage>
</organism>
<name>A0ABQ5JLA9_9LACO</name>
<dbReference type="HAMAP" id="MF_00088">
    <property type="entry name" value="KhpA"/>
    <property type="match status" value="1"/>
</dbReference>
<reference evidence="4 5" key="1">
    <citation type="submission" date="2022-03" db="EMBL/GenBank/DDBJ databases">
        <title>Draft genome sequence of Furfurilactobacillus curtus JCM 31185.</title>
        <authorList>
            <person name="Suzuki S."/>
            <person name="Endo A."/>
            <person name="Kajikawa A."/>
        </authorList>
    </citation>
    <scope>NUCLEOTIDE SEQUENCE [LARGE SCALE GENOMIC DNA]</scope>
    <source>
        <strain evidence="4 5">JCM 31185</strain>
    </source>
</reference>
<evidence type="ECO:0000256" key="1">
    <source>
        <dbReference type="ARBA" id="ARBA00022490"/>
    </source>
</evidence>
<keyword evidence="2 3" id="KW-0694">RNA-binding</keyword>
<dbReference type="PANTHER" id="PTHR34654:SF1">
    <property type="entry name" value="RNA-BINDING PROTEIN KHPA"/>
    <property type="match status" value="1"/>
</dbReference>